<keyword evidence="2" id="KW-1185">Reference proteome</keyword>
<sequence length="360" mass="35817">MERTELLELAFLLWGDETEAEARVAAVRRHRGTDTAVRALLATRTPSIVAAAGADPWWVSPEVVARGRRTAEALAGLPLAPRAAVVLTGLGLAERDELPARFGLPAAVPAVLGSDPAGALADRLAARRPPARDDDEAAADARAGRRRWLRGAGVATAVVALGATAALLPRSTSSPDAAPATTTPVGPTAAVARLASVGPGDTPVTLAAEVAVDAAAASAGVPAGELTGSIVWSGRFDTGVAGVVDAVVVAVVLPDGTEVASTAFAQGRENQTFLVAPCGVQPRTVVTAARCSTADPGTGTATTTVLVTGLTAPATLVTADAIPLATLTPDASGATTARDDAAAASAVQLADDTVVPVTSP</sequence>
<organism evidence="1 2">
    <name type="scientific">Klenkia soli</name>
    <dbReference type="NCBI Taxonomy" id="1052260"/>
    <lineage>
        <taxon>Bacteria</taxon>
        <taxon>Bacillati</taxon>
        <taxon>Actinomycetota</taxon>
        <taxon>Actinomycetes</taxon>
        <taxon>Geodermatophilales</taxon>
        <taxon>Geodermatophilaceae</taxon>
        <taxon>Klenkia</taxon>
    </lineage>
</organism>
<dbReference type="EMBL" id="FNIR01000008">
    <property type="protein sequence ID" value="SDO84703.1"/>
    <property type="molecule type" value="Genomic_DNA"/>
</dbReference>
<protein>
    <submittedName>
        <fullName evidence="1">Uncharacterized protein</fullName>
    </submittedName>
</protein>
<evidence type="ECO:0000313" key="2">
    <source>
        <dbReference type="Proteomes" id="UP000199088"/>
    </source>
</evidence>
<name>A0A1H0MWB7_9ACTN</name>
<accession>A0A1H0MWB7</accession>
<dbReference type="RefSeq" id="WP_165617578.1">
    <property type="nucleotide sequence ID" value="NZ_FNIR01000008.1"/>
</dbReference>
<proteinExistence type="predicted"/>
<dbReference type="AlphaFoldDB" id="A0A1H0MWB7"/>
<evidence type="ECO:0000313" key="1">
    <source>
        <dbReference type="EMBL" id="SDO84703.1"/>
    </source>
</evidence>
<dbReference type="Proteomes" id="UP000199088">
    <property type="component" value="Unassembled WGS sequence"/>
</dbReference>
<gene>
    <name evidence="1" type="ORF">SAMN05660199_02658</name>
</gene>
<reference evidence="2" key="1">
    <citation type="submission" date="2016-10" db="EMBL/GenBank/DDBJ databases">
        <authorList>
            <person name="Varghese N."/>
            <person name="Submissions S."/>
        </authorList>
    </citation>
    <scope>NUCLEOTIDE SEQUENCE [LARGE SCALE GENOMIC DNA]</scope>
    <source>
        <strain evidence="2">DSM 45843</strain>
    </source>
</reference>